<evidence type="ECO:0000256" key="4">
    <source>
        <dbReference type="PROSITE-ProRule" id="PRU00175"/>
    </source>
</evidence>
<feature type="region of interest" description="Disordered" evidence="6">
    <location>
        <begin position="216"/>
        <end position="240"/>
    </location>
</feature>
<comment type="caution">
    <text evidence="8">The sequence shown here is derived from an EMBL/GenBank/DDBJ whole genome shotgun (WGS) entry which is preliminary data.</text>
</comment>
<evidence type="ECO:0000259" key="7">
    <source>
        <dbReference type="PROSITE" id="PS50089"/>
    </source>
</evidence>
<keyword evidence="3" id="KW-0862">Zinc</keyword>
<dbReference type="Pfam" id="PF13920">
    <property type="entry name" value="zf-C3HC4_3"/>
    <property type="match status" value="1"/>
</dbReference>
<feature type="domain" description="RING-type" evidence="7">
    <location>
        <begin position="250"/>
        <end position="285"/>
    </location>
</feature>
<gene>
    <name evidence="8" type="ORF">HAX54_032070</name>
</gene>
<dbReference type="PANTHER" id="PTHR42647">
    <property type="entry name" value="SBP (S-RIBONUCLEASE BINDING PROTEIN) FAMILY PROTEIN"/>
    <property type="match status" value="1"/>
</dbReference>
<dbReference type="Gene3D" id="3.30.40.10">
    <property type="entry name" value="Zinc/RING finger domain, C3HC4 (zinc finger)"/>
    <property type="match status" value="1"/>
</dbReference>
<protein>
    <recommendedName>
        <fullName evidence="7">RING-type domain-containing protein</fullName>
    </recommendedName>
</protein>
<dbReference type="PANTHER" id="PTHR42647:SF5">
    <property type="entry name" value="SBP (S-RIBONUCLEASE BINDING PROTEIN) FAMILY PROTEIN"/>
    <property type="match status" value="1"/>
</dbReference>
<proteinExistence type="predicted"/>
<keyword evidence="1" id="KW-0479">Metal-binding</keyword>
<keyword evidence="2 4" id="KW-0863">Zinc-finger</keyword>
<evidence type="ECO:0000256" key="2">
    <source>
        <dbReference type="ARBA" id="ARBA00022771"/>
    </source>
</evidence>
<reference evidence="8 9" key="1">
    <citation type="journal article" date="2021" name="BMC Genomics">
        <title>Datura genome reveals duplications of psychoactive alkaloid biosynthetic genes and high mutation rate following tissue culture.</title>
        <authorList>
            <person name="Rajewski A."/>
            <person name="Carter-House D."/>
            <person name="Stajich J."/>
            <person name="Litt A."/>
        </authorList>
    </citation>
    <scope>NUCLEOTIDE SEQUENCE [LARGE SCALE GENOMIC DNA]</scope>
    <source>
        <strain evidence="8">AR-01</strain>
    </source>
</reference>
<sequence length="297" mass="33475">MPCFSLTSSAVPVDDANNKRKMKEVMEEPSSTQHQRLTMPMNVSPLQPHLQQLLPSSREFSSPLQFNFNSQQQQQQPTEPDNLDKFLTKPFTSFTALLTEDDDSVPVPVLLRNMHDQIDQITKSHSGEVRNMLLDVYRRHYNNIISAANQEAEKKLMEKEEELKQAKMKIAELEQTVGQLTYQTRFLQTRVGTLERRSTVQDAVLRLYAAGATREDYGGRSEAQQQNQEDAESSFVDPNRREEPANMGPCRACFVADAAAIMLPCRHLCVCAPCAAAVNACPVCQTPKLTTYDVLLP</sequence>
<evidence type="ECO:0000313" key="9">
    <source>
        <dbReference type="Proteomes" id="UP000823775"/>
    </source>
</evidence>
<dbReference type="EMBL" id="JACEIK010004073">
    <property type="protein sequence ID" value="MCD9644092.1"/>
    <property type="molecule type" value="Genomic_DNA"/>
</dbReference>
<organism evidence="8 9">
    <name type="scientific">Datura stramonium</name>
    <name type="common">Jimsonweed</name>
    <name type="synonym">Common thornapple</name>
    <dbReference type="NCBI Taxonomy" id="4076"/>
    <lineage>
        <taxon>Eukaryota</taxon>
        <taxon>Viridiplantae</taxon>
        <taxon>Streptophyta</taxon>
        <taxon>Embryophyta</taxon>
        <taxon>Tracheophyta</taxon>
        <taxon>Spermatophyta</taxon>
        <taxon>Magnoliopsida</taxon>
        <taxon>eudicotyledons</taxon>
        <taxon>Gunneridae</taxon>
        <taxon>Pentapetalae</taxon>
        <taxon>asterids</taxon>
        <taxon>lamiids</taxon>
        <taxon>Solanales</taxon>
        <taxon>Solanaceae</taxon>
        <taxon>Solanoideae</taxon>
        <taxon>Datureae</taxon>
        <taxon>Datura</taxon>
    </lineage>
</organism>
<feature type="coiled-coil region" evidence="5">
    <location>
        <begin position="142"/>
        <end position="183"/>
    </location>
</feature>
<evidence type="ECO:0000256" key="1">
    <source>
        <dbReference type="ARBA" id="ARBA00022723"/>
    </source>
</evidence>
<name>A0ABS8VCQ7_DATST</name>
<evidence type="ECO:0000256" key="3">
    <source>
        <dbReference type="ARBA" id="ARBA00022833"/>
    </source>
</evidence>
<evidence type="ECO:0000313" key="8">
    <source>
        <dbReference type="EMBL" id="MCD9644092.1"/>
    </source>
</evidence>
<dbReference type="Proteomes" id="UP000823775">
    <property type="component" value="Unassembled WGS sequence"/>
</dbReference>
<keyword evidence="9" id="KW-1185">Reference proteome</keyword>
<evidence type="ECO:0000256" key="6">
    <source>
        <dbReference type="SAM" id="MobiDB-lite"/>
    </source>
</evidence>
<dbReference type="PROSITE" id="PS50089">
    <property type="entry name" value="ZF_RING_2"/>
    <property type="match status" value="1"/>
</dbReference>
<evidence type="ECO:0000256" key="5">
    <source>
        <dbReference type="SAM" id="Coils"/>
    </source>
</evidence>
<dbReference type="PIRSF" id="PIRSF036836">
    <property type="entry name" value="RNase_bind_SBP1"/>
    <property type="match status" value="1"/>
</dbReference>
<keyword evidence="5" id="KW-0175">Coiled coil</keyword>
<dbReference type="InterPro" id="IPR013083">
    <property type="entry name" value="Znf_RING/FYVE/PHD"/>
</dbReference>
<dbReference type="InterPro" id="IPR001841">
    <property type="entry name" value="Znf_RING"/>
</dbReference>
<accession>A0ABS8VCQ7</accession>